<sequence length="308" mass="33158">MDSSDDFEFQPYEPGCFLRQLSEPAKLSSAPAAPIALPPGIRVKNTFLDFGDFEIDETRWSAAKPAKIQVHQHDGGQATCFAQSADHLRKRYMSEGDASTNGSELSNQATSSAMSAPDSDSPMSKTPESGSPRMDPPMQATPAGHAPASCMSSVCGQGEVPSNFPSQAAHILTVHGLPQDYTTALFQKEVCDAGFRAETDFDFLFVPRDPNTGVCLGCAFVNMRSARAMRSFTAAFQGRSLRYVGPCWDKVLSVTISSFQDLIHVLGHRGTQAAAATARPRFCTSCGTSFEGRSFNFCPRCGTPVSRS</sequence>
<feature type="compositionally biased region" description="Polar residues" evidence="1">
    <location>
        <begin position="97"/>
        <end position="110"/>
    </location>
</feature>
<evidence type="ECO:0000313" key="2">
    <source>
        <dbReference type="EMBL" id="CAD9103691.1"/>
    </source>
</evidence>
<proteinExistence type="predicted"/>
<evidence type="ECO:0008006" key="3">
    <source>
        <dbReference type="Google" id="ProtNLM"/>
    </source>
</evidence>
<evidence type="ECO:0000256" key="1">
    <source>
        <dbReference type="SAM" id="MobiDB-lite"/>
    </source>
</evidence>
<accession>A0A7S1LGI4</accession>
<dbReference type="InterPro" id="IPR035979">
    <property type="entry name" value="RBD_domain_sf"/>
</dbReference>
<gene>
    <name evidence="2" type="ORF">ACAT0790_LOCUS8643</name>
</gene>
<dbReference type="GO" id="GO:0003676">
    <property type="term" value="F:nucleic acid binding"/>
    <property type="evidence" value="ECO:0007669"/>
    <property type="project" value="InterPro"/>
</dbReference>
<reference evidence="2" key="1">
    <citation type="submission" date="2021-01" db="EMBL/GenBank/DDBJ databases">
        <authorList>
            <person name="Corre E."/>
            <person name="Pelletier E."/>
            <person name="Niang G."/>
            <person name="Scheremetjew M."/>
            <person name="Finn R."/>
            <person name="Kale V."/>
            <person name="Holt S."/>
            <person name="Cochrane G."/>
            <person name="Meng A."/>
            <person name="Brown T."/>
            <person name="Cohen L."/>
        </authorList>
    </citation>
    <scope>NUCLEOTIDE SEQUENCE</scope>
    <source>
        <strain evidence="2">OF101</strain>
    </source>
</reference>
<organism evidence="2">
    <name type="scientific">Alexandrium catenella</name>
    <name type="common">Red tide dinoflagellate</name>
    <name type="synonym">Gonyaulax catenella</name>
    <dbReference type="NCBI Taxonomy" id="2925"/>
    <lineage>
        <taxon>Eukaryota</taxon>
        <taxon>Sar</taxon>
        <taxon>Alveolata</taxon>
        <taxon>Dinophyceae</taxon>
        <taxon>Gonyaulacales</taxon>
        <taxon>Pyrocystaceae</taxon>
        <taxon>Alexandrium</taxon>
    </lineage>
</organism>
<dbReference type="EMBL" id="HBGE01014642">
    <property type="protein sequence ID" value="CAD9103691.1"/>
    <property type="molecule type" value="Transcribed_RNA"/>
</dbReference>
<name>A0A7S1LGI4_ALECA</name>
<feature type="compositionally biased region" description="Low complexity" evidence="1">
    <location>
        <begin position="111"/>
        <end position="124"/>
    </location>
</feature>
<protein>
    <recommendedName>
        <fullName evidence="3">RRM domain-containing protein</fullName>
    </recommendedName>
</protein>
<feature type="region of interest" description="Disordered" evidence="1">
    <location>
        <begin position="95"/>
        <end position="146"/>
    </location>
</feature>
<dbReference type="SUPFAM" id="SSF54928">
    <property type="entry name" value="RNA-binding domain, RBD"/>
    <property type="match status" value="1"/>
</dbReference>
<dbReference type="AlphaFoldDB" id="A0A7S1LGI4"/>